<dbReference type="RefSeq" id="WP_037648251.1">
    <property type="nucleotide sequence ID" value="NZ_BAABTN010000075.1"/>
</dbReference>
<organism evidence="3 4">
    <name type="scientific">Streptomyces avermitilis</name>
    <dbReference type="NCBI Taxonomy" id="33903"/>
    <lineage>
        <taxon>Bacteria</taxon>
        <taxon>Bacillati</taxon>
        <taxon>Actinomycetota</taxon>
        <taxon>Actinomycetes</taxon>
        <taxon>Kitasatosporales</taxon>
        <taxon>Streptomycetaceae</taxon>
        <taxon>Streptomyces</taxon>
    </lineage>
</organism>
<evidence type="ECO:0000313" key="3">
    <source>
        <dbReference type="EMBL" id="GDY71324.1"/>
    </source>
</evidence>
<evidence type="ECO:0000259" key="1">
    <source>
        <dbReference type="Pfam" id="PF01636"/>
    </source>
</evidence>
<protein>
    <recommendedName>
        <fullName evidence="1">Aminoglycoside phosphotransferase domain-containing protein</fullName>
    </recommendedName>
</protein>
<dbReference type="SUPFAM" id="SSF56112">
    <property type="entry name" value="Protein kinase-like (PK-like)"/>
    <property type="match status" value="1"/>
</dbReference>
<evidence type="ECO:0000313" key="5">
    <source>
        <dbReference type="Proteomes" id="UP000302139"/>
    </source>
</evidence>
<reference evidence="3 4" key="1">
    <citation type="submission" date="2019-04" db="EMBL/GenBank/DDBJ databases">
        <title>Draft genome sequences of Streptomyces avermitilis ATCC 31267.</title>
        <authorList>
            <person name="Komaki H."/>
            <person name="Tamura T."/>
            <person name="Hosoyama A."/>
        </authorList>
    </citation>
    <scope>NUCLEOTIDE SEQUENCE [LARGE SCALE GENOMIC DNA]</scope>
    <source>
        <strain evidence="3 4">ATCC 31267</strain>
    </source>
</reference>
<dbReference type="EMBL" id="BJHX01000001">
    <property type="protein sequence ID" value="GDY68313.1"/>
    <property type="molecule type" value="Genomic_DNA"/>
</dbReference>
<evidence type="ECO:0000313" key="2">
    <source>
        <dbReference type="EMBL" id="GDY68313.1"/>
    </source>
</evidence>
<dbReference type="Pfam" id="PF01636">
    <property type="entry name" value="APH"/>
    <property type="match status" value="1"/>
</dbReference>
<proteinExistence type="predicted"/>
<dbReference type="InterPro" id="IPR011009">
    <property type="entry name" value="Kinase-like_dom_sf"/>
</dbReference>
<sequence>MSDSKELPPTLRAWAEREIGRVGAVRDASYPREKTRVWELVRPDGCRFHLKIAPQPLMYERETFGLRHAAPALGAGRAPQLRASSAEHLALLTTAVPGSPVNELPLTPAEECEAHRQGGLLLARLHAAGELSRHRRTEAEQALHAAADGADKHLDQAGDRLTANERRLVRTLADQLRLVGPLPLAFIHGDAWPRNLLWSGARKAAWVDFGRSRFAPAVQEFVLLACGVWVDKPALRTACLRGYGRDLTPEEQHALKCLTALDAVSRLTWGQDNDDPHVTAHGRRTLDRLTAGAFA</sequence>
<name>A0A4D4MHY2_STRAX</name>
<dbReference type="Proteomes" id="UP000302139">
    <property type="component" value="Unassembled WGS sequence"/>
</dbReference>
<dbReference type="EMBL" id="BJHY01000001">
    <property type="protein sequence ID" value="GDY71324.1"/>
    <property type="molecule type" value="Genomic_DNA"/>
</dbReference>
<dbReference type="AlphaFoldDB" id="A0A4D4MHY2"/>
<dbReference type="Proteomes" id="UP000299211">
    <property type="component" value="Unassembled WGS sequence"/>
</dbReference>
<evidence type="ECO:0000313" key="4">
    <source>
        <dbReference type="Proteomes" id="UP000299211"/>
    </source>
</evidence>
<dbReference type="Gene3D" id="3.90.1200.10">
    <property type="match status" value="1"/>
</dbReference>
<reference evidence="2 5" key="2">
    <citation type="submission" date="2019-04" db="EMBL/GenBank/DDBJ databases">
        <title>Draft genome sequences of Streptomyces avermitilis NBRC 14893.</title>
        <authorList>
            <person name="Komaki H."/>
            <person name="Tamura T."/>
            <person name="Hosoyama A."/>
        </authorList>
    </citation>
    <scope>NUCLEOTIDE SEQUENCE [LARGE SCALE GENOMIC DNA]</scope>
    <source>
        <strain evidence="2 5">NBRC 14893</strain>
    </source>
</reference>
<feature type="domain" description="Aminoglycoside phosphotransferase" evidence="1">
    <location>
        <begin position="36"/>
        <end position="247"/>
    </location>
</feature>
<dbReference type="InterPro" id="IPR002575">
    <property type="entry name" value="Aminoglycoside_PTrfase"/>
</dbReference>
<accession>A0A4D4MHY2</accession>
<comment type="caution">
    <text evidence="3">The sequence shown here is derived from an EMBL/GenBank/DDBJ whole genome shotgun (WGS) entry which is preliminary data.</text>
</comment>
<gene>
    <name evidence="2" type="ORF">SAV14893_077060</name>
    <name evidence="3" type="ORF">SAV31267_008090</name>
</gene>